<evidence type="ECO:0000259" key="5">
    <source>
        <dbReference type="SMART" id="SM00672"/>
    </source>
</evidence>
<reference evidence="6" key="1">
    <citation type="journal article" date="2022" name="Front. Genet.">
        <title>Chromosome-Scale Assembly of the Dendrobium nobile Genome Provides Insights Into the Molecular Mechanism of the Biosynthesis of the Medicinal Active Ingredient of Dendrobium.</title>
        <authorList>
            <person name="Xu Q."/>
            <person name="Niu S.-C."/>
            <person name="Li K.-L."/>
            <person name="Zheng P.-J."/>
            <person name="Zhang X.-J."/>
            <person name="Jia Y."/>
            <person name="Liu Y."/>
            <person name="Niu Y.-X."/>
            <person name="Yu L.-H."/>
            <person name="Chen D.-F."/>
            <person name="Zhang G.-Q."/>
        </authorList>
    </citation>
    <scope>NUCLEOTIDE SEQUENCE</scope>
    <source>
        <tissue evidence="6">Leaf</tissue>
    </source>
</reference>
<dbReference type="SMR" id="A0A8T3BC27"/>
<comment type="similarity">
    <text evidence="1">Belongs to the glycosyltransferase 90 family.</text>
</comment>
<feature type="region of interest" description="Disordered" evidence="3">
    <location>
        <begin position="377"/>
        <end position="400"/>
    </location>
</feature>
<evidence type="ECO:0000313" key="6">
    <source>
        <dbReference type="EMBL" id="KAI0510619.1"/>
    </source>
</evidence>
<evidence type="ECO:0000256" key="4">
    <source>
        <dbReference type="SAM" id="Phobius"/>
    </source>
</evidence>
<dbReference type="Proteomes" id="UP000829196">
    <property type="component" value="Unassembled WGS sequence"/>
</dbReference>
<evidence type="ECO:0000313" key="7">
    <source>
        <dbReference type="Proteomes" id="UP000829196"/>
    </source>
</evidence>
<keyword evidence="7" id="KW-1185">Reference proteome</keyword>
<dbReference type="PANTHER" id="PTHR12203:SF35">
    <property type="entry name" value="PROTEIN O-GLUCOSYLTRANSFERASE 1"/>
    <property type="match status" value="1"/>
</dbReference>
<comment type="caution">
    <text evidence="6">The sequence shown here is derived from an EMBL/GenBank/DDBJ whole genome shotgun (WGS) entry which is preliminary data.</text>
</comment>
<dbReference type="GO" id="GO:0016740">
    <property type="term" value="F:transferase activity"/>
    <property type="evidence" value="ECO:0007669"/>
    <property type="project" value="UniProtKB-KW"/>
</dbReference>
<keyword evidence="4" id="KW-0472">Membrane</keyword>
<keyword evidence="2" id="KW-0808">Transferase</keyword>
<feature type="domain" description="Glycosyl transferase CAP10" evidence="5">
    <location>
        <begin position="187"/>
        <end position="350"/>
    </location>
</feature>
<evidence type="ECO:0000256" key="1">
    <source>
        <dbReference type="ARBA" id="ARBA00010118"/>
    </source>
</evidence>
<name>A0A8T3BC27_DENNO</name>
<evidence type="ECO:0000256" key="2">
    <source>
        <dbReference type="ARBA" id="ARBA00022679"/>
    </source>
</evidence>
<dbReference type="AlphaFoldDB" id="A0A8T3BC27"/>
<dbReference type="PANTHER" id="PTHR12203">
    <property type="entry name" value="KDEL LYS-ASP-GLU-LEU CONTAINING - RELATED"/>
    <property type="match status" value="1"/>
</dbReference>
<proteinExistence type="inferred from homology"/>
<keyword evidence="4" id="KW-0812">Transmembrane</keyword>
<keyword evidence="4" id="KW-1133">Transmembrane helix</keyword>
<dbReference type="Pfam" id="PF05686">
    <property type="entry name" value="Glyco_transf_90"/>
    <property type="match status" value="2"/>
</dbReference>
<evidence type="ECO:0000256" key="3">
    <source>
        <dbReference type="SAM" id="MobiDB-lite"/>
    </source>
</evidence>
<organism evidence="6 7">
    <name type="scientific">Dendrobium nobile</name>
    <name type="common">Orchid</name>
    <dbReference type="NCBI Taxonomy" id="94219"/>
    <lineage>
        <taxon>Eukaryota</taxon>
        <taxon>Viridiplantae</taxon>
        <taxon>Streptophyta</taxon>
        <taxon>Embryophyta</taxon>
        <taxon>Tracheophyta</taxon>
        <taxon>Spermatophyta</taxon>
        <taxon>Magnoliopsida</taxon>
        <taxon>Liliopsida</taxon>
        <taxon>Asparagales</taxon>
        <taxon>Orchidaceae</taxon>
        <taxon>Epidendroideae</taxon>
        <taxon>Malaxideae</taxon>
        <taxon>Dendrobiinae</taxon>
        <taxon>Dendrobium</taxon>
    </lineage>
</organism>
<dbReference type="OrthoDB" id="202415at2759"/>
<protein>
    <recommendedName>
        <fullName evidence="5">Glycosyl transferase CAP10 domain-containing protein</fullName>
    </recommendedName>
</protein>
<dbReference type="EMBL" id="JAGYWB010000009">
    <property type="protein sequence ID" value="KAI0510619.1"/>
    <property type="molecule type" value="Genomic_DNA"/>
</dbReference>
<dbReference type="SMART" id="SM00672">
    <property type="entry name" value="CAP10"/>
    <property type="match status" value="1"/>
</dbReference>
<accession>A0A8T3BC27</accession>
<sequence>MTSASAIRRGGLSSLLVFDRRLGSSYVLPFTLITLFSAILIFLLFVHMAINNLKSRTRTVAGHNLEATPWHPFNLDDRHLDASASRILRCSYLSCLRRSPPSKISQHSSPAPACPAFFRSIHRDLEPWRRSRISRSVLAEARKYAAMRVVILGGNRLYVDLYYSCVQSRAMFTVWGLLQLLRRYPGMVPDVDLFFDCMDRPAINRTEYDLAGTGKPPPPLFRYCTTKDHFDIPFPDWSFWGCYKIYAEGFAWSVSLKYIISCGSVSLIIDPQYEEFLSRGLIASENYLPINISNLCPSIMSAVDWGNNHPSMAEAIGIKGQQLMEDLSMDRVYDYMFHLIMEYSKLLDFKPAPPPSALEVCMNTVLCLADEKQRELLEKSSSSPSSTTACTLPTLEGYND</sequence>
<dbReference type="InterPro" id="IPR006598">
    <property type="entry name" value="CAP10"/>
</dbReference>
<feature type="transmembrane region" description="Helical" evidence="4">
    <location>
        <begin position="26"/>
        <end position="50"/>
    </location>
</feature>
<dbReference type="InterPro" id="IPR051091">
    <property type="entry name" value="O-Glucosyltr/Glycosyltrsf_90"/>
</dbReference>
<gene>
    <name evidence="6" type="ORF">KFK09_011227</name>
</gene>